<dbReference type="InterPro" id="IPR001203">
    <property type="entry name" value="OxRdtase_Ald_Fedxn_C"/>
</dbReference>
<dbReference type="InterPro" id="IPR013985">
    <property type="entry name" value="Ald_Fedxn_OxRdtase_dom3"/>
</dbReference>
<dbReference type="GO" id="GO:0016625">
    <property type="term" value="F:oxidoreductase activity, acting on the aldehyde or oxo group of donors, iron-sulfur protein as acceptor"/>
    <property type="evidence" value="ECO:0007669"/>
    <property type="project" value="InterPro"/>
</dbReference>
<dbReference type="GO" id="GO:0051536">
    <property type="term" value="F:iron-sulfur cluster binding"/>
    <property type="evidence" value="ECO:0007669"/>
    <property type="project" value="InterPro"/>
</dbReference>
<reference evidence="2" key="1">
    <citation type="journal article" date="2014" name="Front. Microbiol.">
        <title>High frequency of phylogenetically diverse reductive dehalogenase-homologous genes in deep subseafloor sedimentary metagenomes.</title>
        <authorList>
            <person name="Kawai M."/>
            <person name="Futagami T."/>
            <person name="Toyoda A."/>
            <person name="Takaki Y."/>
            <person name="Nishi S."/>
            <person name="Hori S."/>
            <person name="Arai W."/>
            <person name="Tsubouchi T."/>
            <person name="Morono Y."/>
            <person name="Uchiyama I."/>
            <person name="Ito T."/>
            <person name="Fujiyama A."/>
            <person name="Inagaki F."/>
            <person name="Takami H."/>
        </authorList>
    </citation>
    <scope>NUCLEOTIDE SEQUENCE</scope>
    <source>
        <strain evidence="2">Expedition CK06-06</strain>
    </source>
</reference>
<protein>
    <recommendedName>
        <fullName evidence="1">Aldehyde ferredoxin oxidoreductase C-terminal domain-containing protein</fullName>
    </recommendedName>
</protein>
<proteinExistence type="predicted"/>
<evidence type="ECO:0000313" key="2">
    <source>
        <dbReference type="EMBL" id="GAI60903.1"/>
    </source>
</evidence>
<dbReference type="GO" id="GO:0009055">
    <property type="term" value="F:electron transfer activity"/>
    <property type="evidence" value="ECO:0007669"/>
    <property type="project" value="InterPro"/>
</dbReference>
<comment type="caution">
    <text evidence="2">The sequence shown here is derived from an EMBL/GenBank/DDBJ whole genome shotgun (WGS) entry which is preliminary data.</text>
</comment>
<gene>
    <name evidence="2" type="ORF">S06H3_66844</name>
</gene>
<dbReference type="Pfam" id="PF01314">
    <property type="entry name" value="AFOR_C"/>
    <property type="match status" value="1"/>
</dbReference>
<name>X1PY90_9ZZZZ</name>
<feature type="domain" description="Aldehyde ferredoxin oxidoreductase C-terminal" evidence="1">
    <location>
        <begin position="4"/>
        <end position="32"/>
    </location>
</feature>
<accession>X1PY90</accession>
<dbReference type="InterPro" id="IPR036021">
    <property type="entry name" value="Tungsten_al_ferr_oxy-like_C"/>
</dbReference>
<feature type="non-terminal residue" evidence="2">
    <location>
        <position position="1"/>
    </location>
</feature>
<dbReference type="EMBL" id="BARV01045828">
    <property type="protein sequence ID" value="GAI60903.1"/>
    <property type="molecule type" value="Genomic_DNA"/>
</dbReference>
<evidence type="ECO:0000259" key="1">
    <source>
        <dbReference type="Pfam" id="PF01314"/>
    </source>
</evidence>
<dbReference type="SUPFAM" id="SSF48310">
    <property type="entry name" value="Aldehyde ferredoxin oxidoreductase, C-terminal domains"/>
    <property type="match status" value="1"/>
</dbReference>
<sequence length="37" mass="4219">PFGALMDDYYKLRGWDKETGVPKREKLAELGMSELSS</sequence>
<organism evidence="2">
    <name type="scientific">marine sediment metagenome</name>
    <dbReference type="NCBI Taxonomy" id="412755"/>
    <lineage>
        <taxon>unclassified sequences</taxon>
        <taxon>metagenomes</taxon>
        <taxon>ecological metagenomes</taxon>
    </lineage>
</organism>
<dbReference type="AlphaFoldDB" id="X1PY90"/>
<dbReference type="Gene3D" id="1.10.599.10">
    <property type="entry name" value="Aldehyde Ferredoxin Oxidoreductase Protein, subunit A, domain 3"/>
    <property type="match status" value="1"/>
</dbReference>